<name>A0A3A6PQR9_9BACL</name>
<dbReference type="PROSITE" id="PS50943">
    <property type="entry name" value="HTH_CROC1"/>
    <property type="match status" value="1"/>
</dbReference>
<protein>
    <submittedName>
        <fullName evidence="3">XRE family transcriptional regulator</fullName>
    </submittedName>
</protein>
<dbReference type="AlphaFoldDB" id="A0A3A6PQR9"/>
<organism evidence="3 4">
    <name type="scientific">Paenibacillus pinisoli</name>
    <dbReference type="NCBI Taxonomy" id="1276110"/>
    <lineage>
        <taxon>Bacteria</taxon>
        <taxon>Bacillati</taxon>
        <taxon>Bacillota</taxon>
        <taxon>Bacilli</taxon>
        <taxon>Bacillales</taxon>
        <taxon>Paenibacillaceae</taxon>
        <taxon>Paenibacillus</taxon>
    </lineage>
</organism>
<dbReference type="SMART" id="SM00530">
    <property type="entry name" value="HTH_XRE"/>
    <property type="match status" value="1"/>
</dbReference>
<dbReference type="OrthoDB" id="8115576at2"/>
<dbReference type="Gene3D" id="1.10.260.40">
    <property type="entry name" value="lambda repressor-like DNA-binding domains"/>
    <property type="match status" value="1"/>
</dbReference>
<dbReference type="EMBL" id="QXQB01000001">
    <property type="protein sequence ID" value="RJX41798.1"/>
    <property type="molecule type" value="Genomic_DNA"/>
</dbReference>
<dbReference type="InterPro" id="IPR010982">
    <property type="entry name" value="Lambda_DNA-bd_dom_sf"/>
</dbReference>
<proteinExistence type="predicted"/>
<accession>A0A3A6PQR9</accession>
<dbReference type="Pfam" id="PF01381">
    <property type="entry name" value="HTH_3"/>
    <property type="match status" value="1"/>
</dbReference>
<reference evidence="3 4" key="1">
    <citation type="submission" date="2018-09" db="EMBL/GenBank/DDBJ databases">
        <title>Paenibacillus aracenensis nov. sp. isolated from a cave in southern Spain.</title>
        <authorList>
            <person name="Jurado V."/>
            <person name="Gutierrez-Patricio S."/>
            <person name="Gonzalez-Pimentel J.L."/>
            <person name="Miller A.Z."/>
            <person name="Laiz L."/>
            <person name="Saiz-Jimenez C."/>
        </authorList>
    </citation>
    <scope>NUCLEOTIDE SEQUENCE [LARGE SCALE GENOMIC DNA]</scope>
    <source>
        <strain evidence="3 4">JCM 19203</strain>
    </source>
</reference>
<dbReference type="Proteomes" id="UP000267798">
    <property type="component" value="Unassembled WGS sequence"/>
</dbReference>
<dbReference type="InterPro" id="IPR001387">
    <property type="entry name" value="Cro/C1-type_HTH"/>
</dbReference>
<evidence type="ECO:0000313" key="3">
    <source>
        <dbReference type="EMBL" id="RJX41798.1"/>
    </source>
</evidence>
<dbReference type="CDD" id="cd00093">
    <property type="entry name" value="HTH_XRE"/>
    <property type="match status" value="1"/>
</dbReference>
<feature type="domain" description="HTH cro/C1-type" evidence="2">
    <location>
        <begin position="7"/>
        <end position="61"/>
    </location>
</feature>
<comment type="caution">
    <text evidence="3">The sequence shown here is derived from an EMBL/GenBank/DDBJ whole genome shotgun (WGS) entry which is preliminary data.</text>
</comment>
<keyword evidence="4" id="KW-1185">Reference proteome</keyword>
<sequence>MNVGQIIRRLREKEGLSQIQLADKLNINNSVLSRIESGKRHIEDSELILFADFFDTNIEYLLGRTDDPSPITKNKELSASGDIYVAYLGGPKKVLDAEEAAHLDEALEMFRAFREKRMKEIEKKER</sequence>
<dbReference type="PANTHER" id="PTHR46558">
    <property type="entry name" value="TRACRIPTIONAL REGULATORY PROTEIN-RELATED-RELATED"/>
    <property type="match status" value="1"/>
</dbReference>
<evidence type="ECO:0000313" key="4">
    <source>
        <dbReference type="Proteomes" id="UP000267798"/>
    </source>
</evidence>
<dbReference type="GO" id="GO:0003677">
    <property type="term" value="F:DNA binding"/>
    <property type="evidence" value="ECO:0007669"/>
    <property type="project" value="UniProtKB-KW"/>
</dbReference>
<gene>
    <name evidence="3" type="ORF">D3P09_02515</name>
</gene>
<keyword evidence="1" id="KW-0238">DNA-binding</keyword>
<dbReference type="PANTHER" id="PTHR46558:SF11">
    <property type="entry name" value="HTH-TYPE TRANSCRIPTIONAL REGULATOR XRE"/>
    <property type="match status" value="1"/>
</dbReference>
<evidence type="ECO:0000256" key="1">
    <source>
        <dbReference type="ARBA" id="ARBA00023125"/>
    </source>
</evidence>
<dbReference type="SUPFAM" id="SSF47413">
    <property type="entry name" value="lambda repressor-like DNA-binding domains"/>
    <property type="match status" value="1"/>
</dbReference>
<evidence type="ECO:0000259" key="2">
    <source>
        <dbReference type="PROSITE" id="PS50943"/>
    </source>
</evidence>